<accession>A0A7S1RHV3</accession>
<feature type="region of interest" description="Disordered" evidence="2">
    <location>
        <begin position="26"/>
        <end position="55"/>
    </location>
</feature>
<feature type="compositionally biased region" description="Polar residues" evidence="2">
    <location>
        <begin position="313"/>
        <end position="323"/>
    </location>
</feature>
<proteinExistence type="predicted"/>
<reference evidence="3" key="1">
    <citation type="submission" date="2021-01" db="EMBL/GenBank/DDBJ databases">
        <authorList>
            <person name="Corre E."/>
            <person name="Pelletier E."/>
            <person name="Niang G."/>
            <person name="Scheremetjew M."/>
            <person name="Finn R."/>
            <person name="Kale V."/>
            <person name="Holt S."/>
            <person name="Cochrane G."/>
            <person name="Meng A."/>
            <person name="Brown T."/>
            <person name="Cohen L."/>
        </authorList>
    </citation>
    <scope>NUCLEOTIDE SEQUENCE</scope>
    <source>
        <strain evidence="3">OF101</strain>
    </source>
</reference>
<evidence type="ECO:0000256" key="2">
    <source>
        <dbReference type="SAM" id="MobiDB-lite"/>
    </source>
</evidence>
<name>A0A7S1RHV3_ALECA</name>
<feature type="region of interest" description="Disordered" evidence="2">
    <location>
        <begin position="288"/>
        <end position="339"/>
    </location>
</feature>
<evidence type="ECO:0000313" key="3">
    <source>
        <dbReference type="EMBL" id="CAD9166402.1"/>
    </source>
</evidence>
<evidence type="ECO:0000256" key="1">
    <source>
        <dbReference type="SAM" id="Coils"/>
    </source>
</evidence>
<sequence>MPVPMLATPVEGGSLGVPIMISRPSAVRVASPGRQEPRRSQPARLVRRSTSAETPRAAMRTLMAIDPLSKTAREEPPYADVFLHSPVVPVRPAVDTQFPRQPLGTFSPKVATVSPAPPPRAMCPASGPTLALQAQITDAVLEDIATRQRELQDTVDRLASQMEDISSTFREFTQEGVRETVYSPTLHRQEAVRRLEDCAVEVTSCERQSSRNSATPSGSALSPPEVTVRVSEDTSTAAAGVEDLRQAMRTLQQHNASLENRNIRLEARNKCLEEALCELCRRVTTLEDSMHRSPATSPRAGAVRLPPRHARHSTGSVASTPTPSEVRAVSDAAVTLRTQ</sequence>
<dbReference type="AlphaFoldDB" id="A0A7S1RHV3"/>
<organism evidence="3">
    <name type="scientific">Alexandrium catenella</name>
    <name type="common">Red tide dinoflagellate</name>
    <name type="synonym">Gonyaulax catenella</name>
    <dbReference type="NCBI Taxonomy" id="2925"/>
    <lineage>
        <taxon>Eukaryota</taxon>
        <taxon>Sar</taxon>
        <taxon>Alveolata</taxon>
        <taxon>Dinophyceae</taxon>
        <taxon>Gonyaulacales</taxon>
        <taxon>Pyrocystaceae</taxon>
        <taxon>Alexandrium</taxon>
    </lineage>
</organism>
<keyword evidence="1" id="KW-0175">Coiled coil</keyword>
<gene>
    <name evidence="3" type="ORF">ACAT0790_LOCUS43170</name>
</gene>
<feature type="coiled-coil region" evidence="1">
    <location>
        <begin position="241"/>
        <end position="275"/>
    </location>
</feature>
<feature type="compositionally biased region" description="Polar residues" evidence="2">
    <location>
        <begin position="205"/>
        <end position="220"/>
    </location>
</feature>
<dbReference type="EMBL" id="HBGE01072131">
    <property type="protein sequence ID" value="CAD9166402.1"/>
    <property type="molecule type" value="Transcribed_RNA"/>
</dbReference>
<protein>
    <submittedName>
        <fullName evidence="3">Uncharacterized protein</fullName>
    </submittedName>
</protein>
<feature type="region of interest" description="Disordered" evidence="2">
    <location>
        <begin position="205"/>
        <end position="226"/>
    </location>
</feature>